<proteinExistence type="predicted"/>
<dbReference type="EMBL" id="CP069109">
    <property type="protein sequence ID" value="QSS58203.1"/>
    <property type="molecule type" value="Genomic_DNA"/>
</dbReference>
<protein>
    <submittedName>
        <fullName evidence="2">Uncharacterized protein</fullName>
    </submittedName>
</protein>
<name>A0A8A1M085_AJECA</name>
<feature type="compositionally biased region" description="Polar residues" evidence="1">
    <location>
        <begin position="63"/>
        <end position="72"/>
    </location>
</feature>
<feature type="region of interest" description="Disordered" evidence="1">
    <location>
        <begin position="53"/>
        <end position="72"/>
    </location>
</feature>
<sequence>MSTLNAVKFCFLNQPSAQIIRQYIAIAYQISTDQKLCPKVVLIRSGIHPTTTIDGKYQKDQNGDQSDTLLQG</sequence>
<dbReference type="AlphaFoldDB" id="A0A8A1M085"/>
<dbReference type="Proteomes" id="UP000663671">
    <property type="component" value="Chromosome 2"/>
</dbReference>
<evidence type="ECO:0000313" key="3">
    <source>
        <dbReference type="Proteomes" id="UP000663671"/>
    </source>
</evidence>
<organism evidence="2 3">
    <name type="scientific">Ajellomyces capsulatus</name>
    <name type="common">Darling's disease fungus</name>
    <name type="synonym">Histoplasma capsulatum</name>
    <dbReference type="NCBI Taxonomy" id="5037"/>
    <lineage>
        <taxon>Eukaryota</taxon>
        <taxon>Fungi</taxon>
        <taxon>Dikarya</taxon>
        <taxon>Ascomycota</taxon>
        <taxon>Pezizomycotina</taxon>
        <taxon>Eurotiomycetes</taxon>
        <taxon>Eurotiomycetidae</taxon>
        <taxon>Onygenales</taxon>
        <taxon>Ajellomycetaceae</taxon>
        <taxon>Histoplasma</taxon>
    </lineage>
</organism>
<dbReference type="VEuPathDB" id="FungiDB:I7I51_07626"/>
<gene>
    <name evidence="2" type="ORF">I7I51_07626</name>
</gene>
<accession>A0A8A1M085</accession>
<dbReference type="OrthoDB" id="4955540at2759"/>
<reference evidence="2" key="1">
    <citation type="submission" date="2021-01" db="EMBL/GenBank/DDBJ databases">
        <title>Chromosome-level genome assembly of a human fungal pathogen reveals clustering of transcriptionally co-regulated genes.</title>
        <authorList>
            <person name="Voorhies M."/>
            <person name="Cohen S."/>
            <person name="Shea T.P."/>
            <person name="Petrus S."/>
            <person name="Munoz J.F."/>
            <person name="Poplawski S."/>
            <person name="Goldman W.E."/>
            <person name="Michael T."/>
            <person name="Cuomo C.A."/>
            <person name="Sil A."/>
            <person name="Beyhan S."/>
        </authorList>
    </citation>
    <scope>NUCLEOTIDE SEQUENCE</scope>
    <source>
        <strain evidence="2">WU24</strain>
    </source>
</reference>
<evidence type="ECO:0000256" key="1">
    <source>
        <dbReference type="SAM" id="MobiDB-lite"/>
    </source>
</evidence>
<evidence type="ECO:0000313" key="2">
    <source>
        <dbReference type="EMBL" id="QSS58203.1"/>
    </source>
</evidence>